<gene>
    <name evidence="13" type="primary">Nrd1</name>
</gene>
<keyword evidence="5" id="KW-0862">Zinc</keyword>
<keyword evidence="6" id="KW-0482">Metalloprotease</keyword>
<dbReference type="Pfam" id="PF05193">
    <property type="entry name" value="Peptidase_M16_C"/>
    <property type="match status" value="2"/>
</dbReference>
<evidence type="ECO:0000256" key="4">
    <source>
        <dbReference type="ARBA" id="ARBA00022801"/>
    </source>
</evidence>
<dbReference type="InterPro" id="IPR007863">
    <property type="entry name" value="Peptidase_M16_C"/>
</dbReference>
<dbReference type="PANTHER" id="PTHR43690">
    <property type="entry name" value="NARDILYSIN"/>
    <property type="match status" value="1"/>
</dbReference>
<comment type="similarity">
    <text evidence="1 7">Belongs to the peptidase M16 family.</text>
</comment>
<keyword evidence="2" id="KW-0645">Protease</keyword>
<feature type="domain" description="Peptidase M16 middle/third" evidence="11">
    <location>
        <begin position="496"/>
        <end position="783"/>
    </location>
</feature>
<dbReference type="FunFam" id="3.30.830.10:FF:000005">
    <property type="entry name" value="nardilysin isoform X1"/>
    <property type="match status" value="1"/>
</dbReference>
<dbReference type="PANTHER" id="PTHR43690:SF18">
    <property type="entry name" value="INSULIN-DEGRADING ENZYME-RELATED"/>
    <property type="match status" value="1"/>
</dbReference>
<feature type="region of interest" description="Disordered" evidence="8">
    <location>
        <begin position="1058"/>
        <end position="1106"/>
    </location>
</feature>
<feature type="domain" description="Peptidase M16 C-terminal" evidence="10">
    <location>
        <begin position="307"/>
        <end position="480"/>
    </location>
</feature>
<evidence type="ECO:0000256" key="8">
    <source>
        <dbReference type="SAM" id="MobiDB-lite"/>
    </source>
</evidence>
<dbReference type="AlphaFoldDB" id="A0A6P4IKV6"/>
<dbReference type="GO" id="GO:0004222">
    <property type="term" value="F:metalloendopeptidase activity"/>
    <property type="evidence" value="ECO:0007669"/>
    <property type="project" value="InterPro"/>
</dbReference>
<dbReference type="PROSITE" id="PS00143">
    <property type="entry name" value="INSULINASE"/>
    <property type="match status" value="1"/>
</dbReference>
<reference evidence="13" key="1">
    <citation type="submission" date="2025-08" db="UniProtKB">
        <authorList>
            <consortium name="RefSeq"/>
        </authorList>
    </citation>
    <scope>IDENTIFICATION</scope>
    <source>
        <strain evidence="13">14028-0561.14</strain>
        <tissue evidence="13">Whole fly</tissue>
    </source>
</reference>
<evidence type="ECO:0000259" key="11">
    <source>
        <dbReference type="Pfam" id="PF16187"/>
    </source>
</evidence>
<feature type="region of interest" description="Disordered" evidence="8">
    <location>
        <begin position="84"/>
        <end position="148"/>
    </location>
</feature>
<keyword evidence="12" id="KW-1185">Reference proteome</keyword>
<evidence type="ECO:0000256" key="7">
    <source>
        <dbReference type="RuleBase" id="RU004447"/>
    </source>
</evidence>
<accession>A0A6P4IKV6</accession>
<dbReference type="Pfam" id="PF00675">
    <property type="entry name" value="Peptidase_M16"/>
    <property type="match status" value="1"/>
</dbReference>
<evidence type="ECO:0000259" key="9">
    <source>
        <dbReference type="Pfam" id="PF00675"/>
    </source>
</evidence>
<sequence>MCWQRHSRHLVRQLFAATGSKFPTKQRRSGCITEFYSVRTINTRSSDRKMTTEQVTYLDIPDKSETDKKVYKTLRLANGLHALIISDPSPMPHDGFTSSESSTEDKSAEGEGDGEEFSSSSNASSSESSTSTSSSTNSAGSSDSDSEEGDEKLAACALMIDYGSFAEPSKYQGLAHFLEHMIFMGSEKYPEENIFDAHIKKCGGFSNASTDCEDTVFYFEVAEKHLDSSLDYFTALMKAPLMKQEAMQRERSAVDSEFQQIQQDDETRRDQLLASLATEGFPHGTFAWGNMKSLKENVDDGELHKLLHEIRREHYGANRMYVCMQARLPIEELESLVVRHFAEIPHNEIRAPDLSKFDYRQAFRPEFHEQVYFVKPVENECKLELTWVLPEVQQYYRSKPDQFLSYLLGYEGRGSLCAYLRRRLWALQLIAGIDENGFDKNSMFALFNVCIYLTEEGFRHLDEVLAATFAYVKLFSNCGSMKAVYEEQQRIEETGFRFQAQRPAFDNVQDLVFNTKYFPPKDILTGKELYYEYNEQHLTELIAHLNEFKFNLMVTSRDKYEGVAAYDKQEQWFGTEYATIPMPDKWKKLWEESKPLEELFLPEPNRFVTNDFTLFWSSFGKQELPAAPKKLLKTDTSELWFRQDDKFELPEAHMAFYFISPLQRQSAKNDAMCTLYQELVKFQVCEELYPALSAGLNYSFYAIEKGLLLKVSGYNEKLHLIVEAIAEGMLHVAETLDEKMLDAFRTNQRKIYFNTLIKPKHLNRDVRLCVLEQIRWLMIDKYKCLNEITLEELRDFARQFPKELYIQALIQGNYTEESAHNVLNTVLSRLNCQAIKERRFVEDRTVQLPLGTNVIRCHALNEQDTNTVITNFYQIGPNTVRVESILDLMMMFVDEPLFDQLRTKEQLGYHVGATVRINYGIAGYSIMVNSQETKTTAHYAEGRIEAFRTKMLQILRQMPQDDYDHTRDSLIKLKLVADMALSTEVARNWDEIINEDYLFDRRRRQVEVLRTLQKSEIIDFLLEADTNNLRKLSVQVIGHRPADMPEPLPGSHLACNAADEEEEDDNDVAACDAKGSGGDKPDQAEGDDEMDEDEDEEEDGEEDQADDEEALFAALQNKLNIVFLPNVVDQPDAIMDINEFKKTLEVYPKRKSQLAEEEDDQARVARIEDALGSA</sequence>
<proteinExistence type="inferred from homology"/>
<dbReference type="InterPro" id="IPR011765">
    <property type="entry name" value="Pept_M16_N"/>
</dbReference>
<feature type="compositionally biased region" description="Low complexity" evidence="8">
    <location>
        <begin position="117"/>
        <end position="143"/>
    </location>
</feature>
<keyword evidence="4" id="KW-0378">Hydrolase</keyword>
<feature type="domain" description="Peptidase M16 N-terminal" evidence="9">
    <location>
        <begin position="151"/>
        <end position="275"/>
    </location>
</feature>
<dbReference type="OrthoDB" id="952271at2759"/>
<dbReference type="Pfam" id="PF16187">
    <property type="entry name" value="Peptidase_M16_M"/>
    <property type="match status" value="1"/>
</dbReference>
<evidence type="ECO:0000313" key="13">
    <source>
        <dbReference type="RefSeq" id="XP_017029030.1"/>
    </source>
</evidence>
<protein>
    <submittedName>
        <fullName evidence="13">Nardilysin</fullName>
    </submittedName>
</protein>
<dbReference type="RefSeq" id="XP_017029030.1">
    <property type="nucleotide sequence ID" value="XM_017173541.3"/>
</dbReference>
<evidence type="ECO:0000313" key="12">
    <source>
        <dbReference type="Proteomes" id="UP001652661"/>
    </source>
</evidence>
<evidence type="ECO:0000256" key="6">
    <source>
        <dbReference type="ARBA" id="ARBA00023049"/>
    </source>
</evidence>
<feature type="compositionally biased region" description="Acidic residues" evidence="8">
    <location>
        <begin position="1058"/>
        <end position="1067"/>
    </location>
</feature>
<name>A0A6P4IKV6_DROKI</name>
<dbReference type="InterPro" id="IPR001431">
    <property type="entry name" value="Pept_M16_Zn_BS"/>
</dbReference>
<dbReference type="InterPro" id="IPR011249">
    <property type="entry name" value="Metalloenz_LuxS/M16"/>
</dbReference>
<organism evidence="12 13">
    <name type="scientific">Drosophila kikkawai</name>
    <name type="common">Fruit fly</name>
    <dbReference type="NCBI Taxonomy" id="30033"/>
    <lineage>
        <taxon>Eukaryota</taxon>
        <taxon>Metazoa</taxon>
        <taxon>Ecdysozoa</taxon>
        <taxon>Arthropoda</taxon>
        <taxon>Hexapoda</taxon>
        <taxon>Insecta</taxon>
        <taxon>Pterygota</taxon>
        <taxon>Neoptera</taxon>
        <taxon>Endopterygota</taxon>
        <taxon>Diptera</taxon>
        <taxon>Brachycera</taxon>
        <taxon>Muscomorpha</taxon>
        <taxon>Ephydroidea</taxon>
        <taxon>Drosophilidae</taxon>
        <taxon>Drosophila</taxon>
        <taxon>Sophophora</taxon>
    </lineage>
</organism>
<keyword evidence="3" id="KW-0479">Metal-binding</keyword>
<dbReference type="GO" id="GO:0046872">
    <property type="term" value="F:metal ion binding"/>
    <property type="evidence" value="ECO:0007669"/>
    <property type="project" value="UniProtKB-KW"/>
</dbReference>
<dbReference type="Proteomes" id="UP001652661">
    <property type="component" value="Chromosome X"/>
</dbReference>
<feature type="domain" description="Peptidase M16 C-terminal" evidence="10">
    <location>
        <begin position="788"/>
        <end position="970"/>
    </location>
</feature>
<dbReference type="InterPro" id="IPR032632">
    <property type="entry name" value="Peptidase_M16_M"/>
</dbReference>
<evidence type="ECO:0000259" key="10">
    <source>
        <dbReference type="Pfam" id="PF05193"/>
    </source>
</evidence>
<evidence type="ECO:0000256" key="1">
    <source>
        <dbReference type="ARBA" id="ARBA00007261"/>
    </source>
</evidence>
<dbReference type="Gene3D" id="3.30.830.10">
    <property type="entry name" value="Metalloenzyme, LuxS/M16 peptidase-like"/>
    <property type="match status" value="4"/>
</dbReference>
<feature type="compositionally biased region" description="Acidic residues" evidence="8">
    <location>
        <begin position="1084"/>
        <end position="1106"/>
    </location>
</feature>
<dbReference type="GO" id="GO:0006508">
    <property type="term" value="P:proteolysis"/>
    <property type="evidence" value="ECO:0007669"/>
    <property type="project" value="UniProtKB-KW"/>
</dbReference>
<dbReference type="InterPro" id="IPR050626">
    <property type="entry name" value="Peptidase_M16"/>
</dbReference>
<evidence type="ECO:0000256" key="2">
    <source>
        <dbReference type="ARBA" id="ARBA00022670"/>
    </source>
</evidence>
<evidence type="ECO:0000256" key="3">
    <source>
        <dbReference type="ARBA" id="ARBA00022723"/>
    </source>
</evidence>
<dbReference type="SUPFAM" id="SSF63411">
    <property type="entry name" value="LuxS/MPP-like metallohydrolase"/>
    <property type="match status" value="4"/>
</dbReference>
<evidence type="ECO:0000256" key="5">
    <source>
        <dbReference type="ARBA" id="ARBA00022833"/>
    </source>
</evidence>